<evidence type="ECO:0000313" key="2">
    <source>
        <dbReference type="EMBL" id="ABW81026.1"/>
    </source>
</evidence>
<organism evidence="2">
    <name type="scientific">Arabidopsis lyrata subsp. lyrata</name>
    <name type="common">Lyre-leaved rock-cress</name>
    <dbReference type="NCBI Taxonomy" id="81972"/>
    <lineage>
        <taxon>Eukaryota</taxon>
        <taxon>Viridiplantae</taxon>
        <taxon>Streptophyta</taxon>
        <taxon>Embryophyta</taxon>
        <taxon>Tracheophyta</taxon>
        <taxon>Spermatophyta</taxon>
        <taxon>Magnoliopsida</taxon>
        <taxon>eudicotyledons</taxon>
        <taxon>Gunneridae</taxon>
        <taxon>Pentapetalae</taxon>
        <taxon>rosids</taxon>
        <taxon>malvids</taxon>
        <taxon>Brassicales</taxon>
        <taxon>Brassicaceae</taxon>
        <taxon>Camelineae</taxon>
        <taxon>Arabidopsis</taxon>
    </lineage>
</organism>
<keyword evidence="2" id="KW-0548">Nucleotidyltransferase</keyword>
<keyword evidence="2" id="KW-0695">RNA-directed DNA polymerase</keyword>
<dbReference type="Pfam" id="PF13966">
    <property type="entry name" value="zf-RVT"/>
    <property type="match status" value="1"/>
</dbReference>
<evidence type="ECO:0000259" key="1">
    <source>
        <dbReference type="Pfam" id="PF13966"/>
    </source>
</evidence>
<accession>B2BXI9</accession>
<name>B2BXI9_ARALL</name>
<dbReference type="PANTHER" id="PTHR33116:SF78">
    <property type="entry name" value="OS12G0587133 PROTEIN"/>
    <property type="match status" value="1"/>
</dbReference>
<keyword evidence="2" id="KW-0808">Transferase</keyword>
<sequence>MYNYSRSPGFYAEIEVSIKSMKKEVKEVSSVMNLIRVGRNWYQDIWFSNASPKYAFFTWLVAKNRIATGDRMIKWNQNVDASCVFCKDSRETKDHMFFNCPYSRTVWKELVSGLLLNNFTEKWLEIMTMLAKKDLDKTKGFIVRYVFQNTIHSIWRERNDRRHGEQPSPTEKIVKLIDKIP</sequence>
<dbReference type="EMBL" id="EU162608">
    <property type="protein sequence ID" value="ABW81026.1"/>
    <property type="molecule type" value="Genomic_DNA"/>
</dbReference>
<feature type="domain" description="Reverse transcriptase zinc-binding" evidence="1">
    <location>
        <begin position="30"/>
        <end position="107"/>
    </location>
</feature>
<dbReference type="PANTHER" id="PTHR33116">
    <property type="entry name" value="REVERSE TRANSCRIPTASE ZINC-BINDING DOMAIN-CONTAINING PROTEIN-RELATED-RELATED"/>
    <property type="match status" value="1"/>
</dbReference>
<dbReference type="GO" id="GO:0003964">
    <property type="term" value="F:RNA-directed DNA polymerase activity"/>
    <property type="evidence" value="ECO:0007669"/>
    <property type="project" value="UniProtKB-KW"/>
</dbReference>
<dbReference type="AlphaFoldDB" id="B2BXI9"/>
<proteinExistence type="predicted"/>
<protein>
    <submittedName>
        <fullName evidence="2">Reverse transcriptase</fullName>
    </submittedName>
</protein>
<dbReference type="InterPro" id="IPR026960">
    <property type="entry name" value="RVT-Znf"/>
</dbReference>
<reference evidence="2" key="1">
    <citation type="submission" date="2007-09" db="EMBL/GenBank/DDBJ databases">
        <title>Evolution of a short chain dehydrogenase (tropinone-reductase-like) gene family in the Brassicaceae.</title>
        <authorList>
            <person name="Schmid K.J."/>
            <person name="Navarro-Quezada A."/>
        </authorList>
    </citation>
    <scope>NUCLEOTIDE SEQUENCE</scope>
</reference>